<dbReference type="Proteomes" id="UP000008068">
    <property type="component" value="Unassembled WGS sequence"/>
</dbReference>
<evidence type="ECO:0000313" key="14">
    <source>
        <dbReference type="Proteomes" id="UP000008068"/>
    </source>
</evidence>
<dbReference type="SUPFAM" id="SSF57903">
    <property type="entry name" value="FYVE/PHD zinc finger"/>
    <property type="match status" value="2"/>
</dbReference>
<dbReference type="CDD" id="cd21085">
    <property type="entry name" value="WH_NTD_PHF10"/>
    <property type="match status" value="1"/>
</dbReference>
<dbReference type="Pfam" id="PF00628">
    <property type="entry name" value="PHD"/>
    <property type="match status" value="2"/>
</dbReference>
<comment type="subcellular location">
    <subcellularLocation>
        <location evidence="1">Nucleus</location>
    </subcellularLocation>
</comment>
<feature type="domain" description="PHD-type" evidence="11">
    <location>
        <begin position="335"/>
        <end position="386"/>
    </location>
</feature>
<dbReference type="Gene3D" id="3.30.40.10">
    <property type="entry name" value="Zinc/RING finger domain, C3HC4 (zinc finger)"/>
    <property type="match status" value="2"/>
</dbReference>
<gene>
    <name evidence="13" type="ORF">CAEBREN_07005</name>
    <name evidence="12" type="ORF">CAEBREN_09890</name>
</gene>
<keyword evidence="4 9" id="KW-0863">Zinc-finger</keyword>
<dbReference type="GO" id="GO:0005634">
    <property type="term" value="C:nucleus"/>
    <property type="evidence" value="ECO:0007669"/>
    <property type="project" value="UniProtKB-SubCell"/>
</dbReference>
<keyword evidence="3" id="KW-0677">Repeat</keyword>
<keyword evidence="2" id="KW-0479">Metal-binding</keyword>
<dbReference type="STRING" id="135651.G0PIS7"/>
<reference evidence="13" key="3">
    <citation type="submission" date="2011-07" db="EMBL/GenBank/DDBJ databases">
        <authorList>
            <consortium name="WormBase Consortium"/>
        </authorList>
    </citation>
    <scope>NUCLEOTIDE SEQUENCE [LARGE SCALE GENOMIC DNA]</scope>
    <source>
        <strain evidence="13">PB2801</strain>
    </source>
</reference>
<evidence type="ECO:0000256" key="9">
    <source>
        <dbReference type="PROSITE-ProRule" id="PRU00146"/>
    </source>
</evidence>
<feature type="domain" description="PHD-type" evidence="11">
    <location>
        <begin position="383"/>
        <end position="431"/>
    </location>
</feature>
<evidence type="ECO:0000313" key="12">
    <source>
        <dbReference type="EMBL" id="EGT44231.1"/>
    </source>
</evidence>
<dbReference type="SMART" id="SM00249">
    <property type="entry name" value="PHD"/>
    <property type="match status" value="2"/>
</dbReference>
<dbReference type="OrthoDB" id="1903104at2759"/>
<evidence type="ECO:0000256" key="2">
    <source>
        <dbReference type="ARBA" id="ARBA00022723"/>
    </source>
</evidence>
<evidence type="ECO:0000256" key="7">
    <source>
        <dbReference type="ARBA" id="ARBA00023163"/>
    </source>
</evidence>
<proteinExistence type="predicted"/>
<dbReference type="EMBL" id="GL380598">
    <property type="protein sequence ID" value="EGT58328.1"/>
    <property type="molecule type" value="Genomic_DNA"/>
</dbReference>
<dbReference type="FunCoup" id="G0PIS7">
    <property type="interactions" value="1751"/>
</dbReference>
<evidence type="ECO:0000256" key="10">
    <source>
        <dbReference type="SAM" id="MobiDB-lite"/>
    </source>
</evidence>
<keyword evidence="5" id="KW-0862">Zinc</keyword>
<sequence length="454" mass="52507">MEDPVVGTKETASDAPEVSETTETPADSQESTSNSQPPATPVSSRKKEYNRNVYIMLDVNHKQVEPKDVIEYEWPPKSGDRWFLQEQIGELLQIKSFSRKYPDFTRRKVDHEEREYLEWNYGVNNLLNETQLRDMNAMRASEIHDMMNADFIDIYFEYKRVVAQREKEIQLEKAKEMEAIKNDSVKMAELRKKAVESAVAFNKDLQNQRRNERRHFWDIQTNIIQSRRNKWLVMKPSATRPGPYPVALIPGQYQTYYKKFTPEELNRLPLGTVMDTSNLFPPVREPSPPPLTIAEQDLIRQEKEEAMKAREAALNPQMVKIKQEPVYTPAPLDPNRPCDSCERVGGEMVCCATCNIAYHPHCIEMPERMAMIVKTYEWSCVDCRVCSVCHKPGEENEVVFCDRCDRGFHNSCVGLKSTPIGSWICEIFCSPEQIRSQQALQARRTSVASINGRR</sequence>
<accession>G0PIS7</accession>
<evidence type="ECO:0000256" key="8">
    <source>
        <dbReference type="ARBA" id="ARBA00023242"/>
    </source>
</evidence>
<keyword evidence="6" id="KW-0805">Transcription regulation</keyword>
<dbReference type="PANTHER" id="PTHR45888">
    <property type="entry name" value="HL01030P-RELATED"/>
    <property type="match status" value="1"/>
</dbReference>
<dbReference type="OMA" id="NRNVYIM"/>
<feature type="compositionally biased region" description="Polar residues" evidence="10">
    <location>
        <begin position="19"/>
        <end position="43"/>
    </location>
</feature>
<evidence type="ECO:0000256" key="6">
    <source>
        <dbReference type="ARBA" id="ARBA00023015"/>
    </source>
</evidence>
<keyword evidence="7" id="KW-0804">Transcription</keyword>
<protein>
    <recommendedName>
        <fullName evidence="11">PHD-type domain-containing protein</fullName>
    </recommendedName>
</protein>
<evidence type="ECO:0000256" key="3">
    <source>
        <dbReference type="ARBA" id="ARBA00022737"/>
    </source>
</evidence>
<feature type="region of interest" description="Disordered" evidence="10">
    <location>
        <begin position="1"/>
        <end position="47"/>
    </location>
</feature>
<evidence type="ECO:0000256" key="4">
    <source>
        <dbReference type="ARBA" id="ARBA00022771"/>
    </source>
</evidence>
<dbReference type="EMBL" id="GL379812">
    <property type="protein sequence ID" value="EGT44231.1"/>
    <property type="molecule type" value="Genomic_DNA"/>
</dbReference>
<dbReference type="InterPro" id="IPR011011">
    <property type="entry name" value="Znf_FYVE_PHD"/>
</dbReference>
<dbReference type="InterPro" id="IPR001965">
    <property type="entry name" value="Znf_PHD"/>
</dbReference>
<dbReference type="eggNOG" id="KOG1512">
    <property type="taxonomic scope" value="Eukaryota"/>
</dbReference>
<evidence type="ECO:0000259" key="11">
    <source>
        <dbReference type="PROSITE" id="PS50016"/>
    </source>
</evidence>
<keyword evidence="14" id="KW-1185">Reference proteome</keyword>
<name>G0PIS7_CAEBE</name>
<keyword evidence="8" id="KW-0539">Nucleus</keyword>
<dbReference type="InterPro" id="IPR013083">
    <property type="entry name" value="Znf_RING/FYVE/PHD"/>
</dbReference>
<evidence type="ECO:0000256" key="5">
    <source>
        <dbReference type="ARBA" id="ARBA00022833"/>
    </source>
</evidence>
<evidence type="ECO:0000313" key="13">
    <source>
        <dbReference type="EMBL" id="EGT58328.1"/>
    </source>
</evidence>
<dbReference type="PROSITE" id="PS50016">
    <property type="entry name" value="ZF_PHD_2"/>
    <property type="match status" value="2"/>
</dbReference>
<evidence type="ECO:0000256" key="1">
    <source>
        <dbReference type="ARBA" id="ARBA00004123"/>
    </source>
</evidence>
<dbReference type="PANTHER" id="PTHR45888:SF4">
    <property type="entry name" value="PHD FINGER PROTEIN 10"/>
    <property type="match status" value="1"/>
</dbReference>
<dbReference type="GO" id="GO:0008270">
    <property type="term" value="F:zinc ion binding"/>
    <property type="evidence" value="ECO:0007669"/>
    <property type="project" value="UniProtKB-KW"/>
</dbReference>
<dbReference type="AlphaFoldDB" id="G0PIS7"/>
<dbReference type="InterPro" id="IPR019787">
    <property type="entry name" value="Znf_PHD-finger"/>
</dbReference>
<reference evidence="14" key="2">
    <citation type="submission" date="2011-07" db="EMBL/GenBank/DDBJ databases">
        <authorList>
            <consortium name="Caenorhabditis brenneri Sequencing and Analysis Consortium"/>
            <person name="Wilson R.K."/>
        </authorList>
    </citation>
    <scope>NUCLEOTIDE SEQUENCE [LARGE SCALE GENOMIC DNA]</scope>
    <source>
        <strain evidence="14">PB2801</strain>
    </source>
</reference>
<reference evidence="13" key="1">
    <citation type="submission" date="2010-07" db="EMBL/GenBank/DDBJ databases">
        <authorList>
            <consortium name="The Caenorhabditis brenneri Sequencing and Analysis Consortium"/>
            <person name="Wilson R.K."/>
        </authorList>
    </citation>
    <scope>NUCLEOTIDE SEQUENCE</scope>
    <source>
        <strain evidence="13">PB2801</strain>
    </source>
</reference>
<organism evidence="14">
    <name type="scientific">Caenorhabditis brenneri</name>
    <name type="common">Nematode worm</name>
    <dbReference type="NCBI Taxonomy" id="135651"/>
    <lineage>
        <taxon>Eukaryota</taxon>
        <taxon>Metazoa</taxon>
        <taxon>Ecdysozoa</taxon>
        <taxon>Nematoda</taxon>
        <taxon>Chromadorea</taxon>
        <taxon>Rhabditida</taxon>
        <taxon>Rhabditina</taxon>
        <taxon>Rhabditomorpha</taxon>
        <taxon>Rhabditoidea</taxon>
        <taxon>Rhabditidae</taxon>
        <taxon>Peloderinae</taxon>
        <taxon>Caenorhabditis</taxon>
    </lineage>
</organism>
<dbReference type="HOGENOM" id="CLU_028634_2_0_1"/>